<dbReference type="NCBIfam" id="TIGR02532">
    <property type="entry name" value="IV_pilin_GFxxxE"/>
    <property type="match status" value="1"/>
</dbReference>
<dbReference type="Proteomes" id="UP000178585">
    <property type="component" value="Unassembled WGS sequence"/>
</dbReference>
<sequence length="206" mass="21790">MRASPKLGRGFTLVELMLVIAIIAILTSIITISLGISRQKSRDSKRIADVSLIKLALSSYYNDNLFYPKNIYAPSNTTASSDPANGLAPAYISVVPKDPSANTSDNCNSTGANGLTSCYHYNAFTTASSGICNATTNFPVIYHLGTSFEDTTNTALTQDSDAGDRLIPPFSTTYYPCTSAPGAFHGNAPNCTGTTAGTDNCYDLTP</sequence>
<dbReference type="Gene3D" id="3.30.700.10">
    <property type="entry name" value="Glycoprotein, Type 4 Pilin"/>
    <property type="match status" value="1"/>
</dbReference>
<reference evidence="3 4" key="1">
    <citation type="journal article" date="2016" name="Nat. Commun.">
        <title>Thousands of microbial genomes shed light on interconnected biogeochemical processes in an aquifer system.</title>
        <authorList>
            <person name="Anantharaman K."/>
            <person name="Brown C.T."/>
            <person name="Hug L.A."/>
            <person name="Sharon I."/>
            <person name="Castelle C.J."/>
            <person name="Probst A.J."/>
            <person name="Thomas B.C."/>
            <person name="Singh A."/>
            <person name="Wilkins M.J."/>
            <person name="Karaoz U."/>
            <person name="Brodie E.L."/>
            <person name="Williams K.H."/>
            <person name="Hubbard S.S."/>
            <person name="Banfield J.F."/>
        </authorList>
    </citation>
    <scope>NUCLEOTIDE SEQUENCE [LARGE SCALE GENOMIC DNA]</scope>
</reference>
<evidence type="ECO:0008006" key="5">
    <source>
        <dbReference type="Google" id="ProtNLM"/>
    </source>
</evidence>
<evidence type="ECO:0000313" key="4">
    <source>
        <dbReference type="Proteomes" id="UP000178585"/>
    </source>
</evidence>
<comment type="caution">
    <text evidence="3">The sequence shown here is derived from an EMBL/GenBank/DDBJ whole genome shotgun (WGS) entry which is preliminary data.</text>
</comment>
<keyword evidence="2" id="KW-0472">Membrane</keyword>
<evidence type="ECO:0000313" key="3">
    <source>
        <dbReference type="EMBL" id="OGC86302.1"/>
    </source>
</evidence>
<dbReference type="EMBL" id="MEWZ01000026">
    <property type="protein sequence ID" value="OGC86302.1"/>
    <property type="molecule type" value="Genomic_DNA"/>
</dbReference>
<dbReference type="PRINTS" id="PR00813">
    <property type="entry name" value="BCTERIALGSPG"/>
</dbReference>
<dbReference type="GO" id="GO:0015627">
    <property type="term" value="C:type II protein secretion system complex"/>
    <property type="evidence" value="ECO:0007669"/>
    <property type="project" value="InterPro"/>
</dbReference>
<dbReference type="InterPro" id="IPR045584">
    <property type="entry name" value="Pilin-like"/>
</dbReference>
<dbReference type="PANTHER" id="PTHR30093">
    <property type="entry name" value="GENERAL SECRETION PATHWAY PROTEIN G"/>
    <property type="match status" value="1"/>
</dbReference>
<organism evidence="3 4">
    <name type="scientific">Candidatus Adlerbacteria bacterium RIFCSPLOWO2_01_FULL_54_21b</name>
    <dbReference type="NCBI Taxonomy" id="1797245"/>
    <lineage>
        <taxon>Bacteria</taxon>
        <taxon>Candidatus Adleribacteriota</taxon>
    </lineage>
</organism>
<keyword evidence="2" id="KW-0812">Transmembrane</keyword>
<keyword evidence="1" id="KW-0488">Methylation</keyword>
<dbReference type="InterPro" id="IPR012902">
    <property type="entry name" value="N_methyl_site"/>
</dbReference>
<dbReference type="SUPFAM" id="SSF54523">
    <property type="entry name" value="Pili subunits"/>
    <property type="match status" value="1"/>
</dbReference>
<keyword evidence="2" id="KW-1133">Transmembrane helix</keyword>
<evidence type="ECO:0000256" key="1">
    <source>
        <dbReference type="ARBA" id="ARBA00022481"/>
    </source>
</evidence>
<dbReference type="InterPro" id="IPR000983">
    <property type="entry name" value="Bac_GSPG_pilin"/>
</dbReference>
<dbReference type="Pfam" id="PF07963">
    <property type="entry name" value="N_methyl"/>
    <property type="match status" value="1"/>
</dbReference>
<feature type="transmembrane region" description="Helical" evidence="2">
    <location>
        <begin position="16"/>
        <end position="36"/>
    </location>
</feature>
<accession>A0A1F4XX68</accession>
<dbReference type="AlphaFoldDB" id="A0A1F4XX68"/>
<dbReference type="GO" id="GO:0015628">
    <property type="term" value="P:protein secretion by the type II secretion system"/>
    <property type="evidence" value="ECO:0007669"/>
    <property type="project" value="InterPro"/>
</dbReference>
<evidence type="ECO:0000256" key="2">
    <source>
        <dbReference type="SAM" id="Phobius"/>
    </source>
</evidence>
<protein>
    <recommendedName>
        <fullName evidence="5">Type II secretion system protein GspG C-terminal domain-containing protein</fullName>
    </recommendedName>
</protein>
<proteinExistence type="predicted"/>
<dbReference type="PROSITE" id="PS00409">
    <property type="entry name" value="PROKAR_NTER_METHYL"/>
    <property type="match status" value="1"/>
</dbReference>
<name>A0A1F4XX68_9BACT</name>
<gene>
    <name evidence="3" type="ORF">A2949_00275</name>
</gene>
<dbReference type="STRING" id="1797245.A2949_00275"/>